<gene>
    <name evidence="3" type="primary">hpcB</name>
    <name evidence="3" type="ORF">KBTEX_02766</name>
</gene>
<evidence type="ECO:0000256" key="1">
    <source>
        <dbReference type="ARBA" id="ARBA00023002"/>
    </source>
</evidence>
<sequence length="287" mass="32252">MGEVVLAAKITHVPSMYLSELPGEHHGCRQAAIDGHKEIGRRARERGADTAVVFDVHWLVNSGYHINCSERFEGIYTSGELPHFIKNMAYRYQGCPELGEAIAAEANAADVRTLAHNIPSLDLEYGTLMPMRYMHMDAPEDQHFRVISVAAWNAWHRLEDSFTFGAAVRRAIEKSDRKVLVLASGSLSHRFSDDREASRNLHKWTREFDRQVDLHVVELWKQGRFREFCAMLPEYAQHCYGEGGMHDTAMLLGLLGGEAYDRPVEVLTEPFASSGTGQINAVFPLPG</sequence>
<dbReference type="GO" id="GO:0008198">
    <property type="term" value="F:ferrous iron binding"/>
    <property type="evidence" value="ECO:0007669"/>
    <property type="project" value="InterPro"/>
</dbReference>
<dbReference type="EC" id="1.13.11.15" evidence="3"/>
<evidence type="ECO:0000313" key="3">
    <source>
        <dbReference type="EMBL" id="QEA06428.1"/>
    </source>
</evidence>
<dbReference type="SUPFAM" id="SSF53213">
    <property type="entry name" value="LigB-like"/>
    <property type="match status" value="1"/>
</dbReference>
<dbReference type="CDD" id="cd07370">
    <property type="entry name" value="HPCD"/>
    <property type="match status" value="1"/>
</dbReference>
<dbReference type="GO" id="GO:0008687">
    <property type="term" value="F:3,4-dihydroxyphenylacetate 2,3-dioxygenase activity"/>
    <property type="evidence" value="ECO:0007669"/>
    <property type="project" value="UniProtKB-EC"/>
</dbReference>
<dbReference type="PANTHER" id="PTHR30096:SF9">
    <property type="entry name" value="4-HYDROXYPHENYLACETATE CATABOLISM PROTEIN"/>
    <property type="match status" value="1"/>
</dbReference>
<feature type="domain" description="Extradiol ring-cleavage dioxygenase class III enzyme subunit B" evidence="2">
    <location>
        <begin position="7"/>
        <end position="283"/>
    </location>
</feature>
<reference evidence="3" key="1">
    <citation type="submission" date="2019-06" db="EMBL/GenBank/DDBJ databases">
        <authorList>
            <person name="Murdoch R.W."/>
            <person name="Fathepure B."/>
        </authorList>
    </citation>
    <scope>NUCLEOTIDE SEQUENCE</scope>
</reference>
<name>A0A5B8REZ6_9ZZZZ</name>
<dbReference type="Pfam" id="PF02900">
    <property type="entry name" value="LigB"/>
    <property type="match status" value="1"/>
</dbReference>
<accession>A0A5B8REZ6</accession>
<dbReference type="Gene3D" id="3.40.830.10">
    <property type="entry name" value="LigB-like"/>
    <property type="match status" value="1"/>
</dbReference>
<dbReference type="AlphaFoldDB" id="A0A5B8REZ6"/>
<dbReference type="NCBIfam" id="TIGR02298">
    <property type="entry name" value="HpaD_Fe"/>
    <property type="match status" value="1"/>
</dbReference>
<protein>
    <submittedName>
        <fullName evidence="3">3,4-dihydroxyphenylacetate 2,3-dioxygenase</fullName>
        <ecNumber evidence="3">1.13.11.15</ecNumber>
    </submittedName>
</protein>
<dbReference type="InterPro" id="IPR011984">
    <property type="entry name" value="HPCD"/>
</dbReference>
<dbReference type="PANTHER" id="PTHR30096">
    <property type="entry name" value="4,5-DOPA DIOXYGENASE EXTRADIOL-LIKE PROTEIN"/>
    <property type="match status" value="1"/>
</dbReference>
<evidence type="ECO:0000259" key="2">
    <source>
        <dbReference type="Pfam" id="PF02900"/>
    </source>
</evidence>
<proteinExistence type="predicted"/>
<dbReference type="InterPro" id="IPR004183">
    <property type="entry name" value="Xdiol_dOase_suB"/>
</dbReference>
<keyword evidence="1 3" id="KW-0560">Oxidoreductase</keyword>
<organism evidence="3">
    <name type="scientific">uncultured organism</name>
    <dbReference type="NCBI Taxonomy" id="155900"/>
    <lineage>
        <taxon>unclassified sequences</taxon>
        <taxon>environmental samples</taxon>
    </lineage>
</organism>
<dbReference type="EMBL" id="MN079143">
    <property type="protein sequence ID" value="QEA06428.1"/>
    <property type="molecule type" value="Genomic_DNA"/>
</dbReference>
<keyword evidence="3" id="KW-0223">Dioxygenase</keyword>